<proteinExistence type="predicted"/>
<evidence type="ECO:0000256" key="4">
    <source>
        <dbReference type="ARBA" id="ARBA00023136"/>
    </source>
</evidence>
<dbReference type="Proteomes" id="UP000678513">
    <property type="component" value="Chromosome"/>
</dbReference>
<feature type="transmembrane region" description="Helical" evidence="6">
    <location>
        <begin position="50"/>
        <end position="70"/>
    </location>
</feature>
<evidence type="ECO:0000256" key="2">
    <source>
        <dbReference type="ARBA" id="ARBA00022692"/>
    </source>
</evidence>
<evidence type="ECO:0000256" key="1">
    <source>
        <dbReference type="ARBA" id="ARBA00004127"/>
    </source>
</evidence>
<keyword evidence="4 6" id="KW-0472">Membrane</keyword>
<dbReference type="Pfam" id="PF04191">
    <property type="entry name" value="PEMT"/>
    <property type="match status" value="1"/>
</dbReference>
<feature type="region of interest" description="Disordered" evidence="5">
    <location>
        <begin position="1"/>
        <end position="28"/>
    </location>
</feature>
<dbReference type="PANTHER" id="PTHR12714:SF9">
    <property type="entry name" value="PROTEIN-S-ISOPRENYLCYSTEINE O-METHYLTRANSFERASE"/>
    <property type="match status" value="1"/>
</dbReference>
<name>A0ABX7Y4L1_9ACTN</name>
<dbReference type="RefSeq" id="WP_212323377.1">
    <property type="nucleotide sequence ID" value="NZ_AP024463.1"/>
</dbReference>
<keyword evidence="3 6" id="KW-1133">Transmembrane helix</keyword>
<evidence type="ECO:0000313" key="8">
    <source>
        <dbReference type="Proteomes" id="UP000678513"/>
    </source>
</evidence>
<gene>
    <name evidence="7" type="ORF">J5A65_13955</name>
</gene>
<dbReference type="PANTHER" id="PTHR12714">
    <property type="entry name" value="PROTEIN-S ISOPRENYLCYSTEINE O-METHYLTRANSFERASE"/>
    <property type="match status" value="1"/>
</dbReference>
<evidence type="ECO:0000313" key="7">
    <source>
        <dbReference type="EMBL" id="QUC07996.1"/>
    </source>
</evidence>
<dbReference type="EMBL" id="CP072384">
    <property type="protein sequence ID" value="QUC07996.1"/>
    <property type="molecule type" value="Genomic_DNA"/>
</dbReference>
<protein>
    <submittedName>
        <fullName evidence="7">Isoprenylcysteine carboxylmethyltransferase family protein</fullName>
    </submittedName>
</protein>
<reference evidence="7 8" key="1">
    <citation type="submission" date="2021-03" db="EMBL/GenBank/DDBJ databases">
        <title>Human Oral Microbial Genomes.</title>
        <authorList>
            <person name="Johnston C.D."/>
            <person name="Chen T."/>
            <person name="Dewhirst F.E."/>
        </authorList>
    </citation>
    <scope>NUCLEOTIDE SEQUENCE [LARGE SCALE GENOMIC DNA]</scope>
    <source>
        <strain evidence="7 8">DSMZ 100122</strain>
    </source>
</reference>
<sequence>MNGRKHSCTGAENPQPGEKQQAEGGPRMPPAVLLAAAGLAQAVISRGRRATPWSLAVGLPVLGVSAWLLAGSLRSFLRSRTTVNPHRAGEATSLVVDGPNQFTRNPMYVGMTGMLLAHTVARRHLASAVPALVFWWLIDRHQIPAEEKALEDRFGRAYRDYQRRVPRWLGRRSARTAKSS</sequence>
<dbReference type="InterPro" id="IPR007318">
    <property type="entry name" value="Phopholipid_MeTrfase"/>
</dbReference>
<organism evidence="7 8">
    <name type="scientific">Arachnia rubra</name>
    <dbReference type="NCBI Taxonomy" id="1547448"/>
    <lineage>
        <taxon>Bacteria</taxon>
        <taxon>Bacillati</taxon>
        <taxon>Actinomycetota</taxon>
        <taxon>Actinomycetes</taxon>
        <taxon>Propionibacteriales</taxon>
        <taxon>Propionibacteriaceae</taxon>
        <taxon>Arachnia</taxon>
    </lineage>
</organism>
<accession>A0ABX7Y4L1</accession>
<comment type="subcellular location">
    <subcellularLocation>
        <location evidence="1">Endomembrane system</location>
        <topology evidence="1">Multi-pass membrane protein</topology>
    </subcellularLocation>
</comment>
<dbReference type="Gene3D" id="1.20.120.1630">
    <property type="match status" value="1"/>
</dbReference>
<evidence type="ECO:0000256" key="3">
    <source>
        <dbReference type="ARBA" id="ARBA00022989"/>
    </source>
</evidence>
<evidence type="ECO:0000256" key="5">
    <source>
        <dbReference type="SAM" id="MobiDB-lite"/>
    </source>
</evidence>
<keyword evidence="2 6" id="KW-0812">Transmembrane</keyword>
<keyword evidence="8" id="KW-1185">Reference proteome</keyword>
<evidence type="ECO:0000256" key="6">
    <source>
        <dbReference type="SAM" id="Phobius"/>
    </source>
</evidence>